<reference evidence="2" key="1">
    <citation type="submission" date="2022-08" db="EMBL/GenBank/DDBJ databases">
        <authorList>
            <person name="Somphong A."/>
            <person name="Phongsopitanun W."/>
        </authorList>
    </citation>
    <scope>NUCLEOTIDE SEQUENCE</scope>
    <source>
        <strain evidence="2">LP05-1</strain>
    </source>
</reference>
<feature type="compositionally biased region" description="Low complexity" evidence="1">
    <location>
        <begin position="154"/>
        <end position="175"/>
    </location>
</feature>
<protein>
    <recommendedName>
        <fullName evidence="4">Activator of Hsp90 ATPase 1 family protein</fullName>
    </recommendedName>
</protein>
<proteinExistence type="predicted"/>
<dbReference type="RefSeq" id="WP_258790757.1">
    <property type="nucleotide sequence ID" value="NZ_JANUGQ010000036.1"/>
</dbReference>
<accession>A0ABT2CPS6</accession>
<keyword evidence="3" id="KW-1185">Reference proteome</keyword>
<evidence type="ECO:0000256" key="1">
    <source>
        <dbReference type="SAM" id="MobiDB-lite"/>
    </source>
</evidence>
<evidence type="ECO:0000313" key="2">
    <source>
        <dbReference type="EMBL" id="MCS0639433.1"/>
    </source>
</evidence>
<name>A0ABT2CPS6_9ACTN</name>
<dbReference type="Proteomes" id="UP001431313">
    <property type="component" value="Unassembled WGS sequence"/>
</dbReference>
<feature type="compositionally biased region" description="Basic and acidic residues" evidence="1">
    <location>
        <begin position="188"/>
        <end position="208"/>
    </location>
</feature>
<evidence type="ECO:0000313" key="3">
    <source>
        <dbReference type="Proteomes" id="UP001431313"/>
    </source>
</evidence>
<feature type="compositionally biased region" description="Gly residues" evidence="1">
    <location>
        <begin position="176"/>
        <end position="186"/>
    </location>
</feature>
<organism evidence="2 3">
    <name type="scientific">Streptomyces pyxinae</name>
    <dbReference type="NCBI Taxonomy" id="2970734"/>
    <lineage>
        <taxon>Bacteria</taxon>
        <taxon>Bacillati</taxon>
        <taxon>Actinomycetota</taxon>
        <taxon>Actinomycetes</taxon>
        <taxon>Kitasatosporales</taxon>
        <taxon>Streptomycetaceae</taxon>
        <taxon>Streptomyces</taxon>
    </lineage>
</organism>
<comment type="caution">
    <text evidence="2">The sequence shown here is derived from an EMBL/GenBank/DDBJ whole genome shotgun (WGS) entry which is preliminary data.</text>
</comment>
<dbReference type="Gene3D" id="3.30.530.20">
    <property type="match status" value="1"/>
</dbReference>
<dbReference type="EMBL" id="JANUGQ010000036">
    <property type="protein sequence ID" value="MCS0639433.1"/>
    <property type="molecule type" value="Genomic_DNA"/>
</dbReference>
<feature type="region of interest" description="Disordered" evidence="1">
    <location>
        <begin position="154"/>
        <end position="208"/>
    </location>
</feature>
<evidence type="ECO:0008006" key="4">
    <source>
        <dbReference type="Google" id="ProtNLM"/>
    </source>
</evidence>
<gene>
    <name evidence="2" type="ORF">NX801_28130</name>
</gene>
<dbReference type="InterPro" id="IPR023393">
    <property type="entry name" value="START-like_dom_sf"/>
</dbReference>
<sequence length="208" mass="22492">MALTIPPGTSETDGTTHVLRFAVPLPHPQERVWLALATPGGLRGWLAVPELLQCRLGGEAELRFGGEPEARTGTVTAWDVERIAEYTVEGQGRFRFHLEPGGPEATRLRFTLELEGSEERRLDALADWHERFLLLLDALDGHPADWTEWTARADQAAGPAGSAGPDEAAGSAGPAGSSGPGGGARVGRGRERWQELRDDYEARDYDAS</sequence>
<dbReference type="SUPFAM" id="SSF55961">
    <property type="entry name" value="Bet v1-like"/>
    <property type="match status" value="1"/>
</dbReference>